<evidence type="ECO:0000313" key="2">
    <source>
        <dbReference type="Proteomes" id="UP000790377"/>
    </source>
</evidence>
<keyword evidence="2" id="KW-1185">Reference proteome</keyword>
<dbReference type="EMBL" id="MU268456">
    <property type="protein sequence ID" value="KAH7904490.1"/>
    <property type="molecule type" value="Genomic_DNA"/>
</dbReference>
<gene>
    <name evidence="1" type="ORF">BJ138DRAFT_1019091</name>
</gene>
<name>A0ACB7ZTX0_9AGAM</name>
<proteinExistence type="predicted"/>
<comment type="caution">
    <text evidence="1">The sequence shown here is derived from an EMBL/GenBank/DDBJ whole genome shotgun (WGS) entry which is preliminary data.</text>
</comment>
<organism evidence="1 2">
    <name type="scientific">Hygrophoropsis aurantiaca</name>
    <dbReference type="NCBI Taxonomy" id="72124"/>
    <lineage>
        <taxon>Eukaryota</taxon>
        <taxon>Fungi</taxon>
        <taxon>Dikarya</taxon>
        <taxon>Basidiomycota</taxon>
        <taxon>Agaricomycotina</taxon>
        <taxon>Agaricomycetes</taxon>
        <taxon>Agaricomycetidae</taxon>
        <taxon>Boletales</taxon>
        <taxon>Coniophorineae</taxon>
        <taxon>Hygrophoropsidaceae</taxon>
        <taxon>Hygrophoropsis</taxon>
    </lineage>
</organism>
<sequence>MDAHKEVQGLPNEPGCDRPKVVVALQFWSDSTHLTSFGNAKLWPLYLWFGNESKYRRCKPSCHLCNHIAYFQPLPDYFKDFAAKHTGGKGPTREFMTHCHREFLHAQWDILLDDEFLEAYQHGIVITCLDGIERRFYPRFFTYSADYPEKILLACIRNRGGCPCPRCLIPLSRVQNLGMARDMAQRRSLARVDDDRRRNAISNARNLIYEKGWAVSSAPVEKLLKADSLVPTANAFSEKLTPLGINIFLMFVVDLLHEVEIGVWKTLFVHLLRILEACNTGLLHELDQRYRQVPTFGKSTIRRFSRNSSELKQMAARDFEDLLQCAIPVFEGLLAGQHNDRLLKLLFLLAHWHALAKLRMHTDSTLTLLDCATKSLGAALRDFQTKVCPAFNTHELRREADARKRRSNAQSNRRQKQSKAAQTSEGSTAYMNKQPEADGTRAARRAKTLNLQTYKLHALGDYADCIRRYGTTDSYSTEPGELEHRTPKRWYTHTSRKQYVKQITRIERRQARIRRIRERLDARVGGGPDAHADEDGSMACLPEVHHGIGSSQNIPCDIPSFVQKYAGDPAIRDFVPRLKKHLLPRIRAQLQSEISEFRGLPTHDEPAQNERMYEHKLMRINYTTYDVRRAQDVVNPSTAHNNIMALASPVTSDGSEGRLSHHPFLYARVLGIFHANIIYTGPGTPDYNPRRLEFLWVRWYKNVEKAAAGWDACRLDRVCFHPMADDDAFGFLDPSDVLRGCHLIPAFALGKMHTDGISLSRCVDDSRDWRHYYVNRFVDRDMAMRYHIGLGVGHTYTTPGHDHATKVNGDFMPADGEHGPEEATGDSANPYEDGELEDVEGSSDFKLADDDELDGRSNNSGDADGWLDDDTDTDLDQEECRSSSEDDLDDELILAMGDMYGSEDLEGGSYD</sequence>
<accession>A0ACB7ZTX0</accession>
<evidence type="ECO:0000313" key="1">
    <source>
        <dbReference type="EMBL" id="KAH7904490.1"/>
    </source>
</evidence>
<reference evidence="1" key="1">
    <citation type="journal article" date="2021" name="New Phytol.">
        <title>Evolutionary innovations through gain and loss of genes in the ectomycorrhizal Boletales.</title>
        <authorList>
            <person name="Wu G."/>
            <person name="Miyauchi S."/>
            <person name="Morin E."/>
            <person name="Kuo A."/>
            <person name="Drula E."/>
            <person name="Varga T."/>
            <person name="Kohler A."/>
            <person name="Feng B."/>
            <person name="Cao Y."/>
            <person name="Lipzen A."/>
            <person name="Daum C."/>
            <person name="Hundley H."/>
            <person name="Pangilinan J."/>
            <person name="Johnson J."/>
            <person name="Barry K."/>
            <person name="LaButti K."/>
            <person name="Ng V."/>
            <person name="Ahrendt S."/>
            <person name="Min B."/>
            <person name="Choi I.G."/>
            <person name="Park H."/>
            <person name="Plett J.M."/>
            <person name="Magnuson J."/>
            <person name="Spatafora J.W."/>
            <person name="Nagy L.G."/>
            <person name="Henrissat B."/>
            <person name="Grigoriev I.V."/>
            <person name="Yang Z.L."/>
            <person name="Xu J."/>
            <person name="Martin F.M."/>
        </authorList>
    </citation>
    <scope>NUCLEOTIDE SEQUENCE</scope>
    <source>
        <strain evidence="1">ATCC 28755</strain>
    </source>
</reference>
<dbReference type="Proteomes" id="UP000790377">
    <property type="component" value="Unassembled WGS sequence"/>
</dbReference>
<protein>
    <submittedName>
        <fullName evidence="1">Uncharacterized protein</fullName>
    </submittedName>
</protein>